<dbReference type="SUPFAM" id="SSF55154">
    <property type="entry name" value="CYTH-like phosphatases"/>
    <property type="match status" value="1"/>
</dbReference>
<sequence length="66" mass="7663">MENQKQAEIELKIMLEQQNVALVENYLNQTSPFPVLAHQTELLGNTYYDTPEQFFARKKWGCGCVL</sequence>
<protein>
    <submittedName>
        <fullName evidence="2">Uncharacterized conserved protein</fullName>
    </submittedName>
</protein>
<dbReference type="InterPro" id="IPR033469">
    <property type="entry name" value="CYTH-like_dom_sf"/>
</dbReference>
<reference evidence="2 3" key="1">
    <citation type="submission" date="2018-06" db="EMBL/GenBank/DDBJ databases">
        <authorList>
            <consortium name="Pathogen Informatics"/>
            <person name="Doyle S."/>
        </authorList>
    </citation>
    <scope>NUCLEOTIDE SEQUENCE [LARGE SCALE GENOMIC DNA]</scope>
    <source>
        <strain evidence="2 3">NCTC10638</strain>
    </source>
</reference>
<dbReference type="Pfam" id="PF01928">
    <property type="entry name" value="CYTH"/>
    <property type="match status" value="1"/>
</dbReference>
<organism evidence="2 3">
    <name type="scientific">Mannheimia haemolytica</name>
    <name type="common">Pasteurella haemolytica</name>
    <dbReference type="NCBI Taxonomy" id="75985"/>
    <lineage>
        <taxon>Bacteria</taxon>
        <taxon>Pseudomonadati</taxon>
        <taxon>Pseudomonadota</taxon>
        <taxon>Gammaproteobacteria</taxon>
        <taxon>Pasteurellales</taxon>
        <taxon>Pasteurellaceae</taxon>
        <taxon>Mannheimia</taxon>
    </lineage>
</organism>
<evidence type="ECO:0000259" key="1">
    <source>
        <dbReference type="Pfam" id="PF01928"/>
    </source>
</evidence>
<feature type="domain" description="CYTH" evidence="1">
    <location>
        <begin position="7"/>
        <end position="59"/>
    </location>
</feature>
<gene>
    <name evidence="2" type="ORF">NCTC10638_02348</name>
</gene>
<dbReference type="AlphaFoldDB" id="A0A378MY67"/>
<accession>A0A378MY67</accession>
<name>A0A378MY67_MANHA</name>
<evidence type="ECO:0000313" key="2">
    <source>
        <dbReference type="EMBL" id="STY61141.1"/>
    </source>
</evidence>
<dbReference type="Proteomes" id="UP000254802">
    <property type="component" value="Unassembled WGS sequence"/>
</dbReference>
<evidence type="ECO:0000313" key="3">
    <source>
        <dbReference type="Proteomes" id="UP000254802"/>
    </source>
</evidence>
<dbReference type="Gene3D" id="2.40.320.10">
    <property type="entry name" value="Hypothetical Protein Pfu-838710-001"/>
    <property type="match status" value="1"/>
</dbReference>
<dbReference type="EMBL" id="UGPN01000002">
    <property type="protein sequence ID" value="STY61141.1"/>
    <property type="molecule type" value="Genomic_DNA"/>
</dbReference>
<dbReference type="InterPro" id="IPR023577">
    <property type="entry name" value="CYTH_domain"/>
</dbReference>
<proteinExistence type="predicted"/>